<dbReference type="SMART" id="SM00332">
    <property type="entry name" value="PP2Cc"/>
    <property type="match status" value="1"/>
</dbReference>
<dbReference type="SUPFAM" id="SSF81606">
    <property type="entry name" value="PP2C-like"/>
    <property type="match status" value="1"/>
</dbReference>
<dbReference type="Pfam" id="PF00481">
    <property type="entry name" value="PP2C"/>
    <property type="match status" value="3"/>
</dbReference>
<keyword evidence="9" id="KW-0464">Manganese</keyword>
<evidence type="ECO:0000256" key="7">
    <source>
        <dbReference type="ARBA" id="ARBA00022842"/>
    </source>
</evidence>
<dbReference type="InterPro" id="IPR000222">
    <property type="entry name" value="PP2C_BS"/>
</dbReference>
<evidence type="ECO:0000256" key="8">
    <source>
        <dbReference type="ARBA" id="ARBA00022912"/>
    </source>
</evidence>
<dbReference type="PANTHER" id="PTHR13832">
    <property type="entry name" value="PROTEIN PHOSPHATASE 2C"/>
    <property type="match status" value="1"/>
</dbReference>
<organism evidence="14 15">
    <name type="scientific">Oryza meyeriana var. granulata</name>
    <dbReference type="NCBI Taxonomy" id="110450"/>
    <lineage>
        <taxon>Eukaryota</taxon>
        <taxon>Viridiplantae</taxon>
        <taxon>Streptophyta</taxon>
        <taxon>Embryophyta</taxon>
        <taxon>Tracheophyta</taxon>
        <taxon>Spermatophyta</taxon>
        <taxon>Magnoliopsida</taxon>
        <taxon>Liliopsida</taxon>
        <taxon>Poales</taxon>
        <taxon>Poaceae</taxon>
        <taxon>BOP clade</taxon>
        <taxon>Oryzoideae</taxon>
        <taxon>Oryzeae</taxon>
        <taxon>Oryzinae</taxon>
        <taxon>Oryza</taxon>
        <taxon>Oryza meyeriana</taxon>
    </lineage>
</organism>
<protein>
    <recommendedName>
        <fullName evidence="4">protein-serine/threonine phosphatase</fullName>
        <ecNumber evidence="4">3.1.3.16</ecNumber>
    </recommendedName>
</protein>
<comment type="catalytic activity">
    <reaction evidence="10">
        <text>O-phospho-L-seryl-[protein] + H2O = L-seryl-[protein] + phosphate</text>
        <dbReference type="Rhea" id="RHEA:20629"/>
        <dbReference type="Rhea" id="RHEA-COMP:9863"/>
        <dbReference type="Rhea" id="RHEA-COMP:11604"/>
        <dbReference type="ChEBI" id="CHEBI:15377"/>
        <dbReference type="ChEBI" id="CHEBI:29999"/>
        <dbReference type="ChEBI" id="CHEBI:43474"/>
        <dbReference type="ChEBI" id="CHEBI:83421"/>
        <dbReference type="EC" id="3.1.3.16"/>
    </reaction>
</comment>
<evidence type="ECO:0000313" key="15">
    <source>
        <dbReference type="Proteomes" id="UP000479710"/>
    </source>
</evidence>
<evidence type="ECO:0000256" key="2">
    <source>
        <dbReference type="ARBA" id="ARBA00001946"/>
    </source>
</evidence>
<dbReference type="Proteomes" id="UP000479710">
    <property type="component" value="Unassembled WGS sequence"/>
</dbReference>
<keyword evidence="5" id="KW-0479">Metal-binding</keyword>
<dbReference type="CDD" id="cd00143">
    <property type="entry name" value="PP2Cc"/>
    <property type="match status" value="1"/>
</dbReference>
<evidence type="ECO:0000259" key="13">
    <source>
        <dbReference type="PROSITE" id="PS51746"/>
    </source>
</evidence>
<comment type="cofactor">
    <cofactor evidence="1">
        <name>Mn(2+)</name>
        <dbReference type="ChEBI" id="CHEBI:29035"/>
    </cofactor>
</comment>
<feature type="domain" description="PPM-type phosphatase" evidence="13">
    <location>
        <begin position="1"/>
        <end position="221"/>
    </location>
</feature>
<accession>A0A6G1FH26</accession>
<dbReference type="OrthoDB" id="693093at2759"/>
<keyword evidence="7" id="KW-0460">Magnesium</keyword>
<keyword evidence="15" id="KW-1185">Reference proteome</keyword>
<reference evidence="14 15" key="1">
    <citation type="submission" date="2019-11" db="EMBL/GenBank/DDBJ databases">
        <title>Whole genome sequence of Oryza granulata.</title>
        <authorList>
            <person name="Li W."/>
        </authorList>
    </citation>
    <scope>NUCLEOTIDE SEQUENCE [LARGE SCALE GENOMIC DNA]</scope>
    <source>
        <strain evidence="15">cv. Menghai</strain>
        <tissue evidence="14">Leaf</tissue>
    </source>
</reference>
<dbReference type="PROSITE" id="PS51746">
    <property type="entry name" value="PPM_2"/>
    <property type="match status" value="1"/>
</dbReference>
<dbReference type="EMBL" id="SPHZ02000001">
    <property type="protein sequence ID" value="KAF0936189.1"/>
    <property type="molecule type" value="Genomic_DNA"/>
</dbReference>
<evidence type="ECO:0000256" key="10">
    <source>
        <dbReference type="ARBA" id="ARBA00047761"/>
    </source>
</evidence>
<dbReference type="Gene3D" id="3.60.40.10">
    <property type="entry name" value="PPM-type phosphatase domain"/>
    <property type="match status" value="2"/>
</dbReference>
<evidence type="ECO:0000256" key="3">
    <source>
        <dbReference type="ARBA" id="ARBA00006702"/>
    </source>
</evidence>
<proteinExistence type="inferred from homology"/>
<dbReference type="GO" id="GO:0004722">
    <property type="term" value="F:protein serine/threonine phosphatase activity"/>
    <property type="evidence" value="ECO:0007669"/>
    <property type="project" value="UniProtKB-EC"/>
</dbReference>
<evidence type="ECO:0000256" key="12">
    <source>
        <dbReference type="RuleBase" id="RU003465"/>
    </source>
</evidence>
<gene>
    <name evidence="14" type="ORF">E2562_039460</name>
</gene>
<name>A0A6G1FH26_9ORYZ</name>
<sequence length="221" mass="24580">HAAIPCLDDTRRTSFFGVYDGHGGAEVASYCAKRFHIELCNHEDYHNDLTNALRSVFFSMDENLQRPEAWREGVIPRDNGWIYFLKAGVCANLCPFPEATYTGPAYEGSTACVVLLRDSRIIVGHVGDSRCVLSRNGQTNNDLPPEEQMLICNPGILNVDITDDMEFLVIASQGLWYCKTSQDVVAHVHDRLLDGAELRVICEELVQFGLPSGDNTTVILT</sequence>
<evidence type="ECO:0000256" key="9">
    <source>
        <dbReference type="ARBA" id="ARBA00023211"/>
    </source>
</evidence>
<comment type="cofactor">
    <cofactor evidence="2">
        <name>Mg(2+)</name>
        <dbReference type="ChEBI" id="CHEBI:18420"/>
    </cofactor>
</comment>
<comment type="caution">
    <text evidence="14">The sequence shown here is derived from an EMBL/GenBank/DDBJ whole genome shotgun (WGS) entry which is preliminary data.</text>
</comment>
<dbReference type="GO" id="GO:0046872">
    <property type="term" value="F:metal ion binding"/>
    <property type="evidence" value="ECO:0007669"/>
    <property type="project" value="UniProtKB-KW"/>
</dbReference>
<comment type="catalytic activity">
    <reaction evidence="11">
        <text>O-phospho-L-threonyl-[protein] + H2O = L-threonyl-[protein] + phosphate</text>
        <dbReference type="Rhea" id="RHEA:47004"/>
        <dbReference type="Rhea" id="RHEA-COMP:11060"/>
        <dbReference type="Rhea" id="RHEA-COMP:11605"/>
        <dbReference type="ChEBI" id="CHEBI:15377"/>
        <dbReference type="ChEBI" id="CHEBI:30013"/>
        <dbReference type="ChEBI" id="CHEBI:43474"/>
        <dbReference type="ChEBI" id="CHEBI:61977"/>
        <dbReference type="EC" id="3.1.3.16"/>
    </reaction>
</comment>
<dbReference type="InterPro" id="IPR015655">
    <property type="entry name" value="PP2C"/>
</dbReference>
<comment type="similarity">
    <text evidence="3 12">Belongs to the PP2C family.</text>
</comment>
<dbReference type="InterPro" id="IPR036457">
    <property type="entry name" value="PPM-type-like_dom_sf"/>
</dbReference>
<keyword evidence="6 12" id="KW-0378">Hydrolase</keyword>
<dbReference type="EC" id="3.1.3.16" evidence="4"/>
<evidence type="ECO:0000256" key="1">
    <source>
        <dbReference type="ARBA" id="ARBA00001936"/>
    </source>
</evidence>
<evidence type="ECO:0000256" key="11">
    <source>
        <dbReference type="ARBA" id="ARBA00048336"/>
    </source>
</evidence>
<evidence type="ECO:0000313" key="14">
    <source>
        <dbReference type="EMBL" id="KAF0936189.1"/>
    </source>
</evidence>
<evidence type="ECO:0000256" key="6">
    <source>
        <dbReference type="ARBA" id="ARBA00022801"/>
    </source>
</evidence>
<evidence type="ECO:0000256" key="4">
    <source>
        <dbReference type="ARBA" id="ARBA00013081"/>
    </source>
</evidence>
<keyword evidence="8 12" id="KW-0904">Protein phosphatase</keyword>
<dbReference type="AlphaFoldDB" id="A0A6G1FH26"/>
<dbReference type="PANTHER" id="PTHR13832:SF285">
    <property type="entry name" value="PROTEIN PHOSPHATASE 2C 22-RELATED"/>
    <property type="match status" value="1"/>
</dbReference>
<dbReference type="PROSITE" id="PS01032">
    <property type="entry name" value="PPM_1"/>
    <property type="match status" value="1"/>
</dbReference>
<dbReference type="InterPro" id="IPR001932">
    <property type="entry name" value="PPM-type_phosphatase-like_dom"/>
</dbReference>
<feature type="non-terminal residue" evidence="14">
    <location>
        <position position="1"/>
    </location>
</feature>
<evidence type="ECO:0000256" key="5">
    <source>
        <dbReference type="ARBA" id="ARBA00022723"/>
    </source>
</evidence>